<sequence length="712" mass="84927">MDFDVDPCDDFYQYACGNWENNMIAPEFVDFYTPKERLRLKAMTQVYDFINPFGNFNSEMINFNFMIYIRNFFDTCRDFSNKREKFRNFFHKSRIFLSYKLCINPVLFKYLHVEIDEPIDTYIKKMRFLYQFKTGHYFTKDLLNTVCPLADNKMIKELDNRLNVLLSLFSESHKIGIDAFFKIGPKLVSNASKEEFVLTINENLGLTLGKTEYYNDDKHFKRYSYMFKVILSRIWKADELWRADEYIKRMWKFEKNLVKFIYKMGNEQLPNHLKTIQNIQTNLSSTFDFYNFLQNVFQKDFDLNTKILFTNDGDFLIRLFKYLNNTNIDDVKEYIAWKFIYKWRTLLKFQTFNVQSTNNDPGLLCFGLAESFFPELIDYLYFETSDRVTWESKRLHIERLSREINKEIINTLRNRYRVFRDLQGFFKRKLGSIKPPIITPLRNRFNIPYLVKLFDTEILDSSDEFDSLLEFLIASTVVRRRKEGDKIKRKNDKDYILEDHYDMPVSTKAEIRYDNNLRRVVISYAALREPYYVESGNAIALLYGGFVWTYTNEILQSLGLFESQRIVDRLTASIRYCIQQYSNFSRYGVNLHGENVWKEALLDHEALKISRSVYKKAISDRKISLKVLPGLNMTSDKMFFLGFAQNFCSYIPEKVFNIWAKSSSTPPMQRVVGTLQNSHYFYSEFKCPKNSGMRPTQFQTDQTGRMLSCVIY</sequence>
<proteinExistence type="inferred from homology"/>
<feature type="domain" description="Peptidase M13 C-terminal" evidence="8">
    <location>
        <begin position="573"/>
        <end position="697"/>
    </location>
</feature>
<keyword evidence="6" id="KW-0862">Zinc</keyword>
<keyword evidence="7" id="KW-0482">Metalloprotease</keyword>
<dbReference type="Pfam" id="PF05649">
    <property type="entry name" value="Peptidase_M13_N"/>
    <property type="match status" value="1"/>
</dbReference>
<dbReference type="EMBL" id="CAJFCJ010000005">
    <property type="protein sequence ID" value="CAD5114745.1"/>
    <property type="molecule type" value="Genomic_DNA"/>
</dbReference>
<dbReference type="GO" id="GO:0004222">
    <property type="term" value="F:metalloendopeptidase activity"/>
    <property type="evidence" value="ECO:0007669"/>
    <property type="project" value="InterPro"/>
</dbReference>
<dbReference type="Proteomes" id="UP000549394">
    <property type="component" value="Unassembled WGS sequence"/>
</dbReference>
<dbReference type="PROSITE" id="PS51885">
    <property type="entry name" value="NEPRILYSIN"/>
    <property type="match status" value="1"/>
</dbReference>
<evidence type="ECO:0000259" key="8">
    <source>
        <dbReference type="Pfam" id="PF01431"/>
    </source>
</evidence>
<dbReference type="InterPro" id="IPR008753">
    <property type="entry name" value="Peptidase_M13_N"/>
</dbReference>
<evidence type="ECO:0000259" key="9">
    <source>
        <dbReference type="Pfam" id="PF05649"/>
    </source>
</evidence>
<evidence type="ECO:0000256" key="4">
    <source>
        <dbReference type="ARBA" id="ARBA00022723"/>
    </source>
</evidence>
<keyword evidence="5" id="KW-0378">Hydrolase</keyword>
<feature type="domain" description="Peptidase M13 N-terminal" evidence="9">
    <location>
        <begin position="7"/>
        <end position="414"/>
    </location>
</feature>
<dbReference type="Gene3D" id="3.40.390.10">
    <property type="entry name" value="Collagenase (Catalytic Domain)"/>
    <property type="match status" value="2"/>
</dbReference>
<evidence type="ECO:0000256" key="1">
    <source>
        <dbReference type="ARBA" id="ARBA00001947"/>
    </source>
</evidence>
<evidence type="ECO:0000256" key="5">
    <source>
        <dbReference type="ARBA" id="ARBA00022801"/>
    </source>
</evidence>
<dbReference type="OrthoDB" id="6160024at2759"/>
<dbReference type="GO" id="GO:0046872">
    <property type="term" value="F:metal ion binding"/>
    <property type="evidence" value="ECO:0007669"/>
    <property type="project" value="UniProtKB-KW"/>
</dbReference>
<evidence type="ECO:0000256" key="3">
    <source>
        <dbReference type="ARBA" id="ARBA00022670"/>
    </source>
</evidence>
<protein>
    <submittedName>
        <fullName evidence="10">Uncharacterized protein</fullName>
    </submittedName>
</protein>
<evidence type="ECO:0000256" key="2">
    <source>
        <dbReference type="ARBA" id="ARBA00007357"/>
    </source>
</evidence>
<keyword evidence="3" id="KW-0645">Protease</keyword>
<organism evidence="10 11">
    <name type="scientific">Dimorphilus gyrociliatus</name>
    <dbReference type="NCBI Taxonomy" id="2664684"/>
    <lineage>
        <taxon>Eukaryota</taxon>
        <taxon>Metazoa</taxon>
        <taxon>Spiralia</taxon>
        <taxon>Lophotrochozoa</taxon>
        <taxon>Annelida</taxon>
        <taxon>Polychaeta</taxon>
        <taxon>Polychaeta incertae sedis</taxon>
        <taxon>Dinophilidae</taxon>
        <taxon>Dimorphilus</taxon>
    </lineage>
</organism>
<dbReference type="AlphaFoldDB" id="A0A7I8VEE4"/>
<dbReference type="Gene3D" id="1.10.1380.10">
    <property type="entry name" value="Neutral endopeptidase , domain2"/>
    <property type="match status" value="1"/>
</dbReference>
<comment type="similarity">
    <text evidence="2">Belongs to the peptidase M13 family.</text>
</comment>
<dbReference type="Pfam" id="PF01431">
    <property type="entry name" value="Peptidase_M13"/>
    <property type="match status" value="1"/>
</dbReference>
<evidence type="ECO:0000256" key="6">
    <source>
        <dbReference type="ARBA" id="ARBA00022833"/>
    </source>
</evidence>
<comment type="caution">
    <text evidence="10">The sequence shown here is derived from an EMBL/GenBank/DDBJ whole genome shotgun (WGS) entry which is preliminary data.</text>
</comment>
<dbReference type="InterPro" id="IPR024079">
    <property type="entry name" value="MetalloPept_cat_dom_sf"/>
</dbReference>
<dbReference type="PANTHER" id="PTHR11733:SF167">
    <property type="entry name" value="FI17812P1-RELATED"/>
    <property type="match status" value="1"/>
</dbReference>
<keyword evidence="4" id="KW-0479">Metal-binding</keyword>
<keyword evidence="11" id="KW-1185">Reference proteome</keyword>
<dbReference type="PANTHER" id="PTHR11733">
    <property type="entry name" value="ZINC METALLOPROTEASE FAMILY M13 NEPRILYSIN-RELATED"/>
    <property type="match status" value="1"/>
</dbReference>
<dbReference type="GO" id="GO:0016485">
    <property type="term" value="P:protein processing"/>
    <property type="evidence" value="ECO:0007669"/>
    <property type="project" value="TreeGrafter"/>
</dbReference>
<dbReference type="InterPro" id="IPR042089">
    <property type="entry name" value="Peptidase_M13_dom_2"/>
</dbReference>
<dbReference type="SUPFAM" id="SSF55486">
    <property type="entry name" value="Metalloproteases ('zincins'), catalytic domain"/>
    <property type="match status" value="1"/>
</dbReference>
<accession>A0A7I8VEE4</accession>
<dbReference type="InterPro" id="IPR018497">
    <property type="entry name" value="Peptidase_M13_C"/>
</dbReference>
<comment type="cofactor">
    <cofactor evidence="1">
        <name>Zn(2+)</name>
        <dbReference type="ChEBI" id="CHEBI:29105"/>
    </cofactor>
</comment>
<reference evidence="10 11" key="1">
    <citation type="submission" date="2020-08" db="EMBL/GenBank/DDBJ databases">
        <authorList>
            <person name="Hejnol A."/>
        </authorList>
    </citation>
    <scope>NUCLEOTIDE SEQUENCE [LARGE SCALE GENOMIC DNA]</scope>
</reference>
<evidence type="ECO:0000313" key="11">
    <source>
        <dbReference type="Proteomes" id="UP000549394"/>
    </source>
</evidence>
<dbReference type="GO" id="GO:0005886">
    <property type="term" value="C:plasma membrane"/>
    <property type="evidence" value="ECO:0007669"/>
    <property type="project" value="TreeGrafter"/>
</dbReference>
<evidence type="ECO:0000256" key="7">
    <source>
        <dbReference type="ARBA" id="ARBA00023049"/>
    </source>
</evidence>
<dbReference type="InterPro" id="IPR000718">
    <property type="entry name" value="Peptidase_M13"/>
</dbReference>
<gene>
    <name evidence="10" type="ORF">DGYR_LOCUS3566</name>
</gene>
<name>A0A7I8VEE4_9ANNE</name>
<evidence type="ECO:0000313" key="10">
    <source>
        <dbReference type="EMBL" id="CAD5114745.1"/>
    </source>
</evidence>